<proteinExistence type="inferred from homology"/>
<evidence type="ECO:0000256" key="6">
    <source>
        <dbReference type="HAMAP-Rule" id="MF_00214"/>
    </source>
</evidence>
<comment type="subunit">
    <text evidence="6">Homodimer.</text>
</comment>
<dbReference type="CDD" id="cd00502">
    <property type="entry name" value="DHQase_I"/>
    <property type="match status" value="1"/>
</dbReference>
<dbReference type="SUPFAM" id="SSF51569">
    <property type="entry name" value="Aldolase"/>
    <property type="match status" value="1"/>
</dbReference>
<evidence type="ECO:0000256" key="2">
    <source>
        <dbReference type="ARBA" id="ARBA00022605"/>
    </source>
</evidence>
<dbReference type="GO" id="GO:0009423">
    <property type="term" value="P:chorismate biosynthetic process"/>
    <property type="evidence" value="ECO:0007669"/>
    <property type="project" value="UniProtKB-UniRule"/>
</dbReference>
<dbReference type="HAMAP" id="MF_00214">
    <property type="entry name" value="AroD"/>
    <property type="match status" value="1"/>
</dbReference>
<dbReference type="Proteomes" id="UP000218689">
    <property type="component" value="Unassembled WGS sequence"/>
</dbReference>
<dbReference type="GO" id="GO:0009073">
    <property type="term" value="P:aromatic amino acid family biosynthetic process"/>
    <property type="evidence" value="ECO:0007669"/>
    <property type="project" value="UniProtKB-KW"/>
</dbReference>
<dbReference type="InterPro" id="IPR001381">
    <property type="entry name" value="DHquinase_I"/>
</dbReference>
<evidence type="ECO:0000313" key="7">
    <source>
        <dbReference type="EMBL" id="GAX47431.1"/>
    </source>
</evidence>
<dbReference type="InterPro" id="IPR050146">
    <property type="entry name" value="Type-I_3-dehydroquinase"/>
</dbReference>
<evidence type="ECO:0000313" key="8">
    <source>
        <dbReference type="Proteomes" id="UP000218689"/>
    </source>
</evidence>
<dbReference type="GO" id="GO:0003855">
    <property type="term" value="F:3-dehydroquinate dehydratase activity"/>
    <property type="evidence" value="ECO:0007669"/>
    <property type="project" value="UniProtKB-UniRule"/>
</dbReference>
<dbReference type="GO" id="GO:0008652">
    <property type="term" value="P:amino acid biosynthetic process"/>
    <property type="evidence" value="ECO:0007669"/>
    <property type="project" value="UniProtKB-KW"/>
</dbReference>
<evidence type="ECO:0000256" key="4">
    <source>
        <dbReference type="ARBA" id="ARBA00023239"/>
    </source>
</evidence>
<keyword evidence="4 6" id="KW-0456">Lyase</keyword>
<comment type="catalytic activity">
    <reaction evidence="1 6">
        <text>3-dehydroquinate = 3-dehydroshikimate + H2O</text>
        <dbReference type="Rhea" id="RHEA:21096"/>
        <dbReference type="ChEBI" id="CHEBI:15377"/>
        <dbReference type="ChEBI" id="CHEBI:16630"/>
        <dbReference type="ChEBI" id="CHEBI:32364"/>
        <dbReference type="EC" id="4.2.1.10"/>
    </reaction>
</comment>
<feature type="binding site" evidence="6">
    <location>
        <begin position="30"/>
        <end position="32"/>
    </location>
    <ligand>
        <name>3-dehydroquinate</name>
        <dbReference type="ChEBI" id="CHEBI:32364"/>
    </ligand>
</feature>
<dbReference type="InterPro" id="IPR013785">
    <property type="entry name" value="Aldolase_TIM"/>
</dbReference>
<dbReference type="GO" id="GO:0046279">
    <property type="term" value="P:3,4-dihydroxybenzoate biosynthetic process"/>
    <property type="evidence" value="ECO:0007669"/>
    <property type="project" value="TreeGrafter"/>
</dbReference>
<keyword evidence="8" id="KW-1185">Reference proteome</keyword>
<feature type="binding site" evidence="6">
    <location>
        <position position="198"/>
    </location>
    <ligand>
        <name>3-dehydroquinate</name>
        <dbReference type="ChEBI" id="CHEBI:32364"/>
    </ligand>
</feature>
<dbReference type="PANTHER" id="PTHR43699:SF1">
    <property type="entry name" value="3-DEHYDROQUINATE DEHYDRATASE"/>
    <property type="match status" value="1"/>
</dbReference>
<dbReference type="AlphaFoldDB" id="A0A224XCT5"/>
<dbReference type="PANTHER" id="PTHR43699">
    <property type="entry name" value="3-DEHYDROQUINATE DEHYDRATASE"/>
    <property type="match status" value="1"/>
</dbReference>
<keyword evidence="5 6" id="KW-0704">Schiff base</keyword>
<comment type="pathway">
    <text evidence="6">Metabolic intermediate biosynthesis; chorismate biosynthesis; chorismate from D-erythrose 4-phosphate and phosphoenolpyruvate: step 3/7.</text>
</comment>
<accession>A0A224XCT5</accession>
<feature type="binding site" evidence="6">
    <location>
        <position position="202"/>
    </location>
    <ligand>
        <name>3-dehydroquinate</name>
        <dbReference type="ChEBI" id="CHEBI:32364"/>
    </ligand>
</feature>
<comment type="function">
    <text evidence="6">Involved in the third step of the chorismate pathway, which leads to the biosynthesis of aromatic amino acids. Catalyzes the cis-dehydration of 3-dehydroquinate (DHQ) and introduces the first double bond of the aromatic ring to yield 3-dehydroshikimate.</text>
</comment>
<dbReference type="UniPathway" id="UPA00053">
    <property type="reaction ID" value="UER00086"/>
</dbReference>
<evidence type="ECO:0000256" key="5">
    <source>
        <dbReference type="ARBA" id="ARBA00023270"/>
    </source>
</evidence>
<evidence type="ECO:0000256" key="3">
    <source>
        <dbReference type="ARBA" id="ARBA00023141"/>
    </source>
</evidence>
<keyword evidence="3 6" id="KW-0057">Aromatic amino acid biosynthesis</keyword>
<dbReference type="Pfam" id="PF01487">
    <property type="entry name" value="DHquinase_I"/>
    <property type="match status" value="1"/>
</dbReference>
<feature type="binding site" evidence="6">
    <location>
        <position position="62"/>
    </location>
    <ligand>
        <name>3-dehydroquinate</name>
        <dbReference type="ChEBI" id="CHEBI:32364"/>
    </ligand>
</feature>
<comment type="similarity">
    <text evidence="6">Belongs to the type-I 3-dehydroquinase family.</text>
</comment>
<dbReference type="RefSeq" id="WP_094784479.1">
    <property type="nucleotide sequence ID" value="NZ_BEDT01000002.1"/>
</dbReference>
<feature type="binding site" evidence="6">
    <location>
        <position position="179"/>
    </location>
    <ligand>
        <name>3-dehydroquinate</name>
        <dbReference type="ChEBI" id="CHEBI:32364"/>
    </ligand>
</feature>
<reference evidence="8" key="1">
    <citation type="submission" date="2017-08" db="EMBL/GenBank/DDBJ databases">
        <title>Draft genome sequence of Lactococcus sp. strain Rs-Y01, isolated from the gut of the lower termite Reticulitermes speratus.</title>
        <authorList>
            <person name="Ohkuma M."/>
            <person name="Yuki M."/>
        </authorList>
    </citation>
    <scope>NUCLEOTIDE SEQUENCE [LARGE SCALE GENOMIC DNA]</scope>
    <source>
        <strain evidence="8">Rs-Y01</strain>
    </source>
</reference>
<organism evidence="7 8">
    <name type="scientific">Pseudolactococcus reticulitermitis</name>
    <dbReference type="NCBI Taxonomy" id="2025039"/>
    <lineage>
        <taxon>Bacteria</taxon>
        <taxon>Bacillati</taxon>
        <taxon>Bacillota</taxon>
        <taxon>Bacilli</taxon>
        <taxon>Lactobacillales</taxon>
        <taxon>Streptococcaceae</taxon>
        <taxon>Pseudolactococcus</taxon>
    </lineage>
</organism>
<dbReference type="OrthoDB" id="9813659at2"/>
<gene>
    <name evidence="6" type="primary">aroD</name>
    <name evidence="7" type="ORF">RsY01_1031</name>
</gene>
<feature type="active site" description="Schiff-base intermediate with substrate" evidence="6">
    <location>
        <position position="136"/>
    </location>
</feature>
<feature type="active site" description="Proton donor/acceptor" evidence="6">
    <location>
        <position position="111"/>
    </location>
</feature>
<protein>
    <recommendedName>
        <fullName evidence="6">3-dehydroquinate dehydratase</fullName>
        <shortName evidence="6">3-dehydroquinase</shortName>
        <ecNumber evidence="6">4.2.1.10</ecNumber>
    </recommendedName>
    <alternativeName>
        <fullName evidence="6">Type I DHQase</fullName>
    </alternativeName>
    <alternativeName>
        <fullName evidence="6">Type I dehydroquinase</fullName>
        <shortName evidence="6">DHQ1</shortName>
    </alternativeName>
</protein>
<dbReference type="Gene3D" id="3.20.20.70">
    <property type="entry name" value="Aldolase class I"/>
    <property type="match status" value="1"/>
</dbReference>
<comment type="caution">
    <text evidence="7">The sequence shown here is derived from an EMBL/GenBank/DDBJ whole genome shotgun (WGS) entry which is preliminary data.</text>
</comment>
<name>A0A224XCT5_9LACT</name>
<evidence type="ECO:0000256" key="1">
    <source>
        <dbReference type="ARBA" id="ARBA00001864"/>
    </source>
</evidence>
<keyword evidence="2 6" id="KW-0028">Amino-acid biosynthesis</keyword>
<dbReference type="EMBL" id="BEDT01000002">
    <property type="protein sequence ID" value="GAX47431.1"/>
    <property type="molecule type" value="Genomic_DNA"/>
</dbReference>
<comment type="caution">
    <text evidence="6">Lacks conserved residue(s) required for the propagation of feature annotation.</text>
</comment>
<sequence>MKIVVPIMPKSLAEIVEFDVAQYAAADLIEWRVDFMPVADLNQAAQEIKAQFPNHEILFTYRTEDKAETLISADDYAALVQQFSTEFAYIDVEILKFPSIILPENAVVSYHDFTQIPQNLPEILSKMVESRATTVKFAAMPQKQSDVLRLMTETLRFSEAHPDVTLVSMAMGELGKITRVASDSFGSSWTFASVAGASAPGQLTLEEMVKFRELL</sequence>
<dbReference type="EC" id="4.2.1.10" evidence="6"/>